<dbReference type="GO" id="GO:0019629">
    <property type="term" value="P:propionate catabolic process, 2-methylcitrate cycle"/>
    <property type="evidence" value="ECO:0007669"/>
    <property type="project" value="TreeGrafter"/>
</dbReference>
<dbReference type="PANTHER" id="PTHR42905">
    <property type="entry name" value="PHOSPHOENOLPYRUVATE CARBOXYLASE"/>
    <property type="match status" value="1"/>
</dbReference>
<organism evidence="1">
    <name type="scientific">marine metagenome</name>
    <dbReference type="NCBI Taxonomy" id="408172"/>
    <lineage>
        <taxon>unclassified sequences</taxon>
        <taxon>metagenomes</taxon>
        <taxon>ecological metagenomes</taxon>
    </lineage>
</organism>
<dbReference type="SUPFAM" id="SSF51621">
    <property type="entry name" value="Phosphoenolpyruvate/pyruvate domain"/>
    <property type="match status" value="1"/>
</dbReference>
<dbReference type="CDD" id="cd00377">
    <property type="entry name" value="ICL_PEPM"/>
    <property type="match status" value="1"/>
</dbReference>
<dbReference type="PANTHER" id="PTHR42905:SF3">
    <property type="entry name" value="OXALOACETATE DECARBOXYLASE"/>
    <property type="match status" value="1"/>
</dbReference>
<proteinExistence type="predicted"/>
<evidence type="ECO:0008006" key="2">
    <source>
        <dbReference type="Google" id="ProtNLM"/>
    </source>
</evidence>
<dbReference type="EMBL" id="UINC01063156">
    <property type="protein sequence ID" value="SVB90489.1"/>
    <property type="molecule type" value="Genomic_DNA"/>
</dbReference>
<dbReference type="AlphaFoldDB" id="A0A382HTH7"/>
<dbReference type="GO" id="GO:0046421">
    <property type="term" value="F:methylisocitrate lyase activity"/>
    <property type="evidence" value="ECO:0007669"/>
    <property type="project" value="TreeGrafter"/>
</dbReference>
<name>A0A382HTH7_9ZZZZ</name>
<gene>
    <name evidence="1" type="ORF">METZ01_LOCUS243343</name>
</gene>
<dbReference type="Gene3D" id="3.20.20.60">
    <property type="entry name" value="Phosphoenolpyruvate-binding domains"/>
    <property type="match status" value="1"/>
</dbReference>
<dbReference type="InterPro" id="IPR039556">
    <property type="entry name" value="ICL/PEPM"/>
</dbReference>
<dbReference type="InterPro" id="IPR040442">
    <property type="entry name" value="Pyrv_kinase-like_dom_sf"/>
</dbReference>
<dbReference type="Pfam" id="PF13714">
    <property type="entry name" value="PEP_mutase"/>
    <property type="match status" value="1"/>
</dbReference>
<dbReference type="InterPro" id="IPR015813">
    <property type="entry name" value="Pyrv/PenolPyrv_kinase-like_dom"/>
</dbReference>
<reference evidence="1" key="1">
    <citation type="submission" date="2018-05" db="EMBL/GenBank/DDBJ databases">
        <authorList>
            <person name="Lanie J.A."/>
            <person name="Ng W.-L."/>
            <person name="Kazmierczak K.M."/>
            <person name="Andrzejewski T.M."/>
            <person name="Davidsen T.M."/>
            <person name="Wayne K.J."/>
            <person name="Tettelin H."/>
            <person name="Glass J.I."/>
            <person name="Rusch D."/>
            <person name="Podicherti R."/>
            <person name="Tsui H.-C.T."/>
            <person name="Winkler M.E."/>
        </authorList>
    </citation>
    <scope>NUCLEOTIDE SEQUENCE</scope>
</reference>
<protein>
    <recommendedName>
        <fullName evidence="2">Oxaloacetate decarboxylase</fullName>
    </recommendedName>
</protein>
<evidence type="ECO:0000313" key="1">
    <source>
        <dbReference type="EMBL" id="SVB90489.1"/>
    </source>
</evidence>
<sequence length="286" mass="31109">MIDSQKRYQFRQILTGNQCVHPGSVFDAISSRIAEDLEYQVGMFAGSIASAVILGDPDHILITLTEFAEQTRRICRASNLPIMVDADHGYGNALNVKRTVEELENSGVAALTIEDTVLPRQFGKSKPELIPLPEGIGKMKAALSGRKDQSLVIAGRTSAFQITGTEDAVERAKAYESIGVDAIFFAGLSTRAQLEAVRNSIAVPIMLGSTPKDINDNQYLSSMGVKIALQGHLPFMAAVKATRDTMKALVEGNQPSEVSTTALDSDLIAKVTKDQQFKDWFKEFLS</sequence>
<accession>A0A382HTH7</accession>